<reference evidence="2" key="1">
    <citation type="journal article" date="2008" name="Nat. Genet.">
        <title>The Pristionchus pacificus genome provides a unique perspective on nematode lifestyle and parasitism.</title>
        <authorList>
            <person name="Dieterich C."/>
            <person name="Clifton S.W."/>
            <person name="Schuster L.N."/>
            <person name="Chinwalla A."/>
            <person name="Delehaunty K."/>
            <person name="Dinkelacker I."/>
            <person name="Fulton L."/>
            <person name="Fulton R."/>
            <person name="Godfrey J."/>
            <person name="Minx P."/>
            <person name="Mitreva M."/>
            <person name="Roeseler W."/>
            <person name="Tian H."/>
            <person name="Witte H."/>
            <person name="Yang S.P."/>
            <person name="Wilson R.K."/>
            <person name="Sommer R.J."/>
        </authorList>
    </citation>
    <scope>NUCLEOTIDE SEQUENCE [LARGE SCALE GENOMIC DNA]</scope>
    <source>
        <strain evidence="2">PS312</strain>
    </source>
</reference>
<accession>A0A8R1Y4U1</accession>
<organism evidence="1 2">
    <name type="scientific">Pristionchus pacificus</name>
    <name type="common">Parasitic nematode worm</name>
    <dbReference type="NCBI Taxonomy" id="54126"/>
    <lineage>
        <taxon>Eukaryota</taxon>
        <taxon>Metazoa</taxon>
        <taxon>Ecdysozoa</taxon>
        <taxon>Nematoda</taxon>
        <taxon>Chromadorea</taxon>
        <taxon>Rhabditida</taxon>
        <taxon>Rhabditina</taxon>
        <taxon>Diplogasteromorpha</taxon>
        <taxon>Diplogasteroidea</taxon>
        <taxon>Neodiplogasteridae</taxon>
        <taxon>Pristionchus</taxon>
    </lineage>
</organism>
<dbReference type="Proteomes" id="UP000005239">
    <property type="component" value="Unassembled WGS sequence"/>
</dbReference>
<sequence length="286" mass="32407">MSTGRVRLKLYLSSSFSFISKWPEIERDSDSWEVAYQVFPNAIKNSMIRIFGQGNISSADIFNALFSARNRIFSPFSAYVFGARDNEAATIAETTTVLTVRNPSSPFIIGSSSLVFFWERPSETEDCVNYIVSNEKDVRVGFCKSQLESCSRSIRDLYKLAGYEFSSPTGISFADFSWFCLRGAACCEWESRLLNSFMKCLRKTLVVIDILLIIIVGLPLLAMPQPYDGMDIRKYAWMKDLKGICTAKGSFTINHKTGRLEKKEEPYVFKANEPEDPSYWAACTIL</sequence>
<reference evidence="1" key="2">
    <citation type="submission" date="2022-06" db="UniProtKB">
        <authorList>
            <consortium name="EnsemblMetazoa"/>
        </authorList>
    </citation>
    <scope>IDENTIFICATION</scope>
    <source>
        <strain evidence="1">PS312</strain>
    </source>
</reference>
<gene>
    <name evidence="1" type="primary">WBGene00094024</name>
</gene>
<evidence type="ECO:0000313" key="1">
    <source>
        <dbReference type="EnsemblMetazoa" id="PPA04470.1"/>
    </source>
</evidence>
<dbReference type="AlphaFoldDB" id="A0A2A6C8L8"/>
<dbReference type="EnsemblMetazoa" id="PPA04470.1">
    <property type="protein sequence ID" value="PPA04470.1"/>
    <property type="gene ID" value="WBGene00094024"/>
</dbReference>
<name>A0A2A6C8L8_PRIPA</name>
<proteinExistence type="predicted"/>
<accession>A0A2A6C8L8</accession>
<keyword evidence="2" id="KW-1185">Reference proteome</keyword>
<evidence type="ECO:0000313" key="2">
    <source>
        <dbReference type="Proteomes" id="UP000005239"/>
    </source>
</evidence>
<protein>
    <submittedName>
        <fullName evidence="1">Uncharacterized protein</fullName>
    </submittedName>
</protein>